<proteinExistence type="predicted"/>
<dbReference type="Proteomes" id="UP000509246">
    <property type="component" value="Chromosome"/>
</dbReference>
<dbReference type="KEGG" id="carm:CARM_0213"/>
<dbReference type="AlphaFoldDB" id="A0A7L5I3K6"/>
<evidence type="ECO:0000313" key="1">
    <source>
        <dbReference type="EMBL" id="QKF79170.1"/>
    </source>
</evidence>
<organism evidence="1 2">
    <name type="scientific">Campylobacter armoricus</name>
    <dbReference type="NCBI Taxonomy" id="2505970"/>
    <lineage>
        <taxon>Bacteria</taxon>
        <taxon>Pseudomonadati</taxon>
        <taxon>Campylobacterota</taxon>
        <taxon>Epsilonproteobacteria</taxon>
        <taxon>Campylobacterales</taxon>
        <taxon>Campylobacteraceae</taxon>
        <taxon>Campylobacter</taxon>
    </lineage>
</organism>
<dbReference type="GeneID" id="56585945"/>
<evidence type="ECO:0008006" key="3">
    <source>
        <dbReference type="Google" id="ProtNLM"/>
    </source>
</evidence>
<name>A0A7L5I3K6_9BACT</name>
<keyword evidence="2" id="KW-1185">Reference proteome</keyword>
<protein>
    <recommendedName>
        <fullName evidence="3">His-Xaa-Ser system protein HxsD</fullName>
    </recommendedName>
</protein>
<accession>A0A7L5I3K6</accession>
<sequence length="93" mass="11220">MIKKIISNGRKRIFDTINTKEVKIKYLENNEICITLINKEDNEFNNFRFNCLEKFKDDIYKFLTEETQENLMEIKNSIVQFIYQENLMLGVSQ</sequence>
<dbReference type="RefSeq" id="WP_139424298.1">
    <property type="nucleotide sequence ID" value="NZ_CBCSFY010000015.1"/>
</dbReference>
<reference evidence="1 2" key="1">
    <citation type="submission" date="2020-05" db="EMBL/GenBank/DDBJ databases">
        <title>Complete genome sequencing of Campylobacter and Arcobacter type strains.</title>
        <authorList>
            <person name="Miller W.G."/>
            <person name="Yee E."/>
        </authorList>
    </citation>
    <scope>NUCLEOTIDE SEQUENCE [LARGE SCALE GENOMIC DNA]</scope>
    <source>
        <strain evidence="1 2">CCUG 73571</strain>
    </source>
</reference>
<dbReference type="EMBL" id="CP053825">
    <property type="protein sequence ID" value="QKF79170.1"/>
    <property type="molecule type" value="Genomic_DNA"/>
</dbReference>
<evidence type="ECO:0000313" key="2">
    <source>
        <dbReference type="Proteomes" id="UP000509246"/>
    </source>
</evidence>
<gene>
    <name evidence="1" type="ORF">CARM_0213</name>
</gene>